<feature type="transmembrane region" description="Helical" evidence="6">
    <location>
        <begin position="67"/>
        <end position="87"/>
    </location>
</feature>
<dbReference type="Pfam" id="PF07690">
    <property type="entry name" value="MFS_1"/>
    <property type="match status" value="1"/>
</dbReference>
<feature type="transmembrane region" description="Helical" evidence="6">
    <location>
        <begin position="192"/>
        <end position="213"/>
    </location>
</feature>
<feature type="transmembrane region" description="Helical" evidence="6">
    <location>
        <begin position="350"/>
        <end position="370"/>
    </location>
</feature>
<feature type="transmembrane region" description="Helical" evidence="6">
    <location>
        <begin position="99"/>
        <end position="118"/>
    </location>
</feature>
<evidence type="ECO:0000256" key="1">
    <source>
        <dbReference type="ARBA" id="ARBA00004141"/>
    </source>
</evidence>
<feature type="domain" description="Major facilitator superfamily (MFS) profile" evidence="7">
    <location>
        <begin position="33"/>
        <end position="441"/>
    </location>
</feature>
<dbReference type="GO" id="GO:0005886">
    <property type="term" value="C:plasma membrane"/>
    <property type="evidence" value="ECO:0007669"/>
    <property type="project" value="TreeGrafter"/>
</dbReference>
<reference evidence="9" key="1">
    <citation type="submission" date="2016-01" db="EMBL/GenBank/DDBJ databases">
        <authorList>
            <person name="Peeters C."/>
        </authorList>
    </citation>
    <scope>NUCLEOTIDE SEQUENCE [LARGE SCALE GENOMIC DNA]</scope>
</reference>
<evidence type="ECO:0000259" key="7">
    <source>
        <dbReference type="PROSITE" id="PS50850"/>
    </source>
</evidence>
<organism evidence="8 9">
    <name type="scientific">Caballeronia cordobensis</name>
    <name type="common">Burkholderia cordobensis</name>
    <dbReference type="NCBI Taxonomy" id="1353886"/>
    <lineage>
        <taxon>Bacteria</taxon>
        <taxon>Pseudomonadati</taxon>
        <taxon>Pseudomonadota</taxon>
        <taxon>Betaproteobacteria</taxon>
        <taxon>Burkholderiales</taxon>
        <taxon>Burkholderiaceae</taxon>
        <taxon>Caballeronia</taxon>
    </lineage>
</organism>
<feature type="transmembrane region" description="Helical" evidence="6">
    <location>
        <begin position="417"/>
        <end position="437"/>
    </location>
</feature>
<evidence type="ECO:0000256" key="2">
    <source>
        <dbReference type="ARBA" id="ARBA00022448"/>
    </source>
</evidence>
<evidence type="ECO:0000256" key="5">
    <source>
        <dbReference type="ARBA" id="ARBA00023136"/>
    </source>
</evidence>
<keyword evidence="9" id="KW-1185">Reference proteome</keyword>
<keyword evidence="4 6" id="KW-1133">Transmembrane helix</keyword>
<feature type="transmembrane region" description="Helical" evidence="6">
    <location>
        <begin position="382"/>
        <end position="405"/>
    </location>
</feature>
<dbReference type="InterPro" id="IPR036259">
    <property type="entry name" value="MFS_trans_sf"/>
</dbReference>
<dbReference type="EMBL" id="FCNY02000003">
    <property type="protein sequence ID" value="SAL27683.1"/>
    <property type="molecule type" value="Genomic_DNA"/>
</dbReference>
<dbReference type="AlphaFoldDB" id="A0A158G726"/>
<accession>A0A158G726</accession>
<protein>
    <submittedName>
        <fullName evidence="8">Major facilitator transporter</fullName>
    </submittedName>
</protein>
<keyword evidence="5 6" id="KW-0472">Membrane</keyword>
<feature type="transmembrane region" description="Helical" evidence="6">
    <location>
        <begin position="158"/>
        <end position="180"/>
    </location>
</feature>
<dbReference type="CDD" id="cd17319">
    <property type="entry name" value="MFS_ExuT_GudP_like"/>
    <property type="match status" value="1"/>
</dbReference>
<sequence>MYEKIQPLASNLTLGEADTHSDEKLYRKVAWRLIPLLFICYVVAYLDRINVGFAKLQMQDALGFSDTVYGLGAGIFFIGYFLFEVPSNMILERIGAKRTIARIMICWGVVGCLMANVSTPTGFYVLRFLLGVFEAGFFPGVVYYLGCWFPESRRGHMLGIFMTGIPIAGLFGGPVSGWAMSSLSGFGMQGWQWLYIIEAAPAVLLGFVAIAYLDDSAAKAKWLTSGERDRLSAALAAESQRNSARADSGLRTAMTSPRLYALAFAYFAFICGTYAVSFWLPTLLKSSGVTDLASIGWYSAIPYGLSAAGMVWLCRRSDRTMERRLHTSLAAIAGAVALGLLPYIPTNVAMTLALLTVAATGIFATMPLFWSIATDYFAGTPSAAVAIAFINSLGLIGGFASPFAMGWLKTVTGSLTSGLYLVTAVVLLGAITLILFAPRSMKKA</sequence>
<dbReference type="RefSeq" id="WP_053571325.1">
    <property type="nucleotide sequence ID" value="NZ_FCNY02000003.1"/>
</dbReference>
<feature type="transmembrane region" description="Helical" evidence="6">
    <location>
        <begin position="29"/>
        <end position="47"/>
    </location>
</feature>
<dbReference type="GO" id="GO:0022857">
    <property type="term" value="F:transmembrane transporter activity"/>
    <property type="evidence" value="ECO:0007669"/>
    <property type="project" value="InterPro"/>
</dbReference>
<dbReference type="Gene3D" id="1.20.1250.20">
    <property type="entry name" value="MFS general substrate transporter like domains"/>
    <property type="match status" value="2"/>
</dbReference>
<gene>
    <name evidence="8" type="ORF">AWB70_01634</name>
</gene>
<feature type="transmembrane region" description="Helical" evidence="6">
    <location>
        <begin position="124"/>
        <end position="146"/>
    </location>
</feature>
<keyword evidence="3 6" id="KW-0812">Transmembrane</keyword>
<dbReference type="InterPro" id="IPR011701">
    <property type="entry name" value="MFS"/>
</dbReference>
<dbReference type="Proteomes" id="UP000054740">
    <property type="component" value="Unassembled WGS sequence"/>
</dbReference>
<dbReference type="InterPro" id="IPR020846">
    <property type="entry name" value="MFS_dom"/>
</dbReference>
<proteinExistence type="predicted"/>
<feature type="transmembrane region" description="Helical" evidence="6">
    <location>
        <begin position="325"/>
        <end position="344"/>
    </location>
</feature>
<evidence type="ECO:0000313" key="9">
    <source>
        <dbReference type="Proteomes" id="UP000054740"/>
    </source>
</evidence>
<dbReference type="PANTHER" id="PTHR43791:SF36">
    <property type="entry name" value="TRANSPORTER, PUTATIVE (AFU_ORTHOLOGUE AFUA_6G08340)-RELATED"/>
    <property type="match status" value="1"/>
</dbReference>
<feature type="transmembrane region" description="Helical" evidence="6">
    <location>
        <begin position="259"/>
        <end position="280"/>
    </location>
</feature>
<dbReference type="PANTHER" id="PTHR43791">
    <property type="entry name" value="PERMEASE-RELATED"/>
    <property type="match status" value="1"/>
</dbReference>
<dbReference type="SUPFAM" id="SSF103473">
    <property type="entry name" value="MFS general substrate transporter"/>
    <property type="match status" value="1"/>
</dbReference>
<keyword evidence="2" id="KW-0813">Transport</keyword>
<comment type="subcellular location">
    <subcellularLocation>
        <location evidence="1">Membrane</location>
        <topology evidence="1">Multi-pass membrane protein</topology>
    </subcellularLocation>
</comment>
<evidence type="ECO:0000256" key="3">
    <source>
        <dbReference type="ARBA" id="ARBA00022692"/>
    </source>
</evidence>
<evidence type="ECO:0000256" key="6">
    <source>
        <dbReference type="SAM" id="Phobius"/>
    </source>
</evidence>
<dbReference type="FunFam" id="1.20.1250.20:FF:000018">
    <property type="entry name" value="MFS transporter permease"/>
    <property type="match status" value="1"/>
</dbReference>
<feature type="transmembrane region" description="Helical" evidence="6">
    <location>
        <begin position="292"/>
        <end position="313"/>
    </location>
</feature>
<name>A0A158G726_CABCO</name>
<dbReference type="PROSITE" id="PS50850">
    <property type="entry name" value="MFS"/>
    <property type="match status" value="1"/>
</dbReference>
<evidence type="ECO:0000256" key="4">
    <source>
        <dbReference type="ARBA" id="ARBA00022989"/>
    </source>
</evidence>
<evidence type="ECO:0000313" key="8">
    <source>
        <dbReference type="EMBL" id="SAL27683.1"/>
    </source>
</evidence>